<accession>A0A6A4SWC6</accession>
<gene>
    <name evidence="1" type="ORF">F2P81_007791</name>
</gene>
<proteinExistence type="predicted"/>
<dbReference type="EMBL" id="VEVO01000007">
    <property type="protein sequence ID" value="KAF0039556.1"/>
    <property type="molecule type" value="Genomic_DNA"/>
</dbReference>
<comment type="caution">
    <text evidence="1">The sequence shown here is derived from an EMBL/GenBank/DDBJ whole genome shotgun (WGS) entry which is preliminary data.</text>
</comment>
<reference evidence="1 2" key="1">
    <citation type="submission" date="2019-06" db="EMBL/GenBank/DDBJ databases">
        <title>Draft genomes of female and male turbot (Scophthalmus maximus).</title>
        <authorList>
            <person name="Xu H."/>
            <person name="Xu X.-W."/>
            <person name="Shao C."/>
            <person name="Chen S."/>
        </authorList>
    </citation>
    <scope>NUCLEOTIDE SEQUENCE [LARGE SCALE GENOMIC DNA]</scope>
    <source>
        <strain evidence="1">Ysfricsl-2016a</strain>
        <tissue evidence="1">Blood</tissue>
    </source>
</reference>
<evidence type="ECO:0000313" key="2">
    <source>
        <dbReference type="Proteomes" id="UP000438429"/>
    </source>
</evidence>
<evidence type="ECO:0000313" key="1">
    <source>
        <dbReference type="EMBL" id="KAF0039556.1"/>
    </source>
</evidence>
<organism evidence="1 2">
    <name type="scientific">Scophthalmus maximus</name>
    <name type="common">Turbot</name>
    <name type="synonym">Psetta maxima</name>
    <dbReference type="NCBI Taxonomy" id="52904"/>
    <lineage>
        <taxon>Eukaryota</taxon>
        <taxon>Metazoa</taxon>
        <taxon>Chordata</taxon>
        <taxon>Craniata</taxon>
        <taxon>Vertebrata</taxon>
        <taxon>Euteleostomi</taxon>
        <taxon>Actinopterygii</taxon>
        <taxon>Neopterygii</taxon>
        <taxon>Teleostei</taxon>
        <taxon>Neoteleostei</taxon>
        <taxon>Acanthomorphata</taxon>
        <taxon>Carangaria</taxon>
        <taxon>Pleuronectiformes</taxon>
        <taxon>Pleuronectoidei</taxon>
        <taxon>Scophthalmidae</taxon>
        <taxon>Scophthalmus</taxon>
    </lineage>
</organism>
<dbReference type="Proteomes" id="UP000438429">
    <property type="component" value="Unassembled WGS sequence"/>
</dbReference>
<name>A0A6A4SWC6_SCOMX</name>
<protein>
    <submittedName>
        <fullName evidence="1">Uncharacterized protein</fullName>
    </submittedName>
</protein>
<dbReference type="AlphaFoldDB" id="A0A6A4SWC6"/>
<sequence>MINLISENRYENVEAIVWCCSSFEPEVGNKRQCLAAARFGSSFNRAADEAHLKLSDPLLNPAIRAWAQLLKQLDLDLNDPSYLLLSRSRNPDDFRPSFSKQHWIG</sequence>